<proteinExistence type="predicted"/>
<dbReference type="PANTHER" id="PTHR30289">
    <property type="entry name" value="UNCHARACTERIZED PROTEIN YBCL-RELATED"/>
    <property type="match status" value="1"/>
</dbReference>
<protein>
    <submittedName>
        <fullName evidence="1">YbhB/YbcL family Raf kinase inhibitor-like protein</fullName>
    </submittedName>
</protein>
<dbReference type="PANTHER" id="PTHR30289:SF1">
    <property type="entry name" value="PEBP (PHOSPHATIDYLETHANOLAMINE-BINDING PROTEIN) FAMILY PROTEIN"/>
    <property type="match status" value="1"/>
</dbReference>
<gene>
    <name evidence="1" type="ORF">AACH11_24590</name>
</gene>
<dbReference type="EMBL" id="JBBUTF010000043">
    <property type="protein sequence ID" value="MEK8029147.1"/>
    <property type="molecule type" value="Genomic_DNA"/>
</dbReference>
<dbReference type="CDD" id="cd00865">
    <property type="entry name" value="PEBP_bact_arch"/>
    <property type="match status" value="1"/>
</dbReference>
<dbReference type="SUPFAM" id="SSF49777">
    <property type="entry name" value="PEBP-like"/>
    <property type="match status" value="1"/>
</dbReference>
<reference evidence="1 2" key="1">
    <citation type="submission" date="2024-04" db="EMBL/GenBank/DDBJ databases">
        <title>Novel species of the genus Ideonella isolated from streams.</title>
        <authorList>
            <person name="Lu H."/>
        </authorList>
    </citation>
    <scope>NUCLEOTIDE SEQUENCE [LARGE SCALE GENOMIC DNA]</scope>
    <source>
        <strain evidence="1 2">BYS139W</strain>
    </source>
</reference>
<evidence type="ECO:0000313" key="1">
    <source>
        <dbReference type="EMBL" id="MEK8029147.1"/>
    </source>
</evidence>
<keyword evidence="2" id="KW-1185">Reference proteome</keyword>
<dbReference type="InterPro" id="IPR005247">
    <property type="entry name" value="YbhB_YbcL/LppC-like"/>
</dbReference>
<dbReference type="InterPro" id="IPR008914">
    <property type="entry name" value="PEBP"/>
</dbReference>
<dbReference type="Pfam" id="PF01161">
    <property type="entry name" value="PBP"/>
    <property type="match status" value="1"/>
</dbReference>
<organism evidence="1 2">
    <name type="scientific">Pseudaquabacterium rugosum</name>
    <dbReference type="NCBI Taxonomy" id="2984194"/>
    <lineage>
        <taxon>Bacteria</taxon>
        <taxon>Pseudomonadati</taxon>
        <taxon>Pseudomonadota</taxon>
        <taxon>Betaproteobacteria</taxon>
        <taxon>Burkholderiales</taxon>
        <taxon>Sphaerotilaceae</taxon>
        <taxon>Pseudaquabacterium</taxon>
    </lineage>
</organism>
<evidence type="ECO:0000313" key="2">
    <source>
        <dbReference type="Proteomes" id="UP001368500"/>
    </source>
</evidence>
<name>A0ABU9BJT4_9BURK</name>
<dbReference type="InterPro" id="IPR036610">
    <property type="entry name" value="PEBP-like_sf"/>
</dbReference>
<dbReference type="Gene3D" id="3.90.280.10">
    <property type="entry name" value="PEBP-like"/>
    <property type="match status" value="1"/>
</dbReference>
<dbReference type="GO" id="GO:0004860">
    <property type="term" value="F:protein kinase inhibitor activity"/>
    <property type="evidence" value="ECO:0007669"/>
    <property type="project" value="UniProtKB-KW"/>
</dbReference>
<dbReference type="Proteomes" id="UP001368500">
    <property type="component" value="Unassembled WGS sequence"/>
</dbReference>
<keyword evidence="1" id="KW-0649">Protein kinase inhibitor</keyword>
<accession>A0ABU9BJT4</accession>
<comment type="caution">
    <text evidence="1">The sequence shown here is derived from an EMBL/GenBank/DDBJ whole genome shotgun (WGS) entry which is preliminary data.</text>
</comment>
<sequence>MIPTPSAHLLNRPAGQPSAHPFACRAVPRQAPVQGRILARLPGAAALTLGVALALLAAPARAQTPAPAPTFRLTSPTIADGGSLPKAQVFQGFGCEGGDQSPALVWSGAPAGTRSFVLTVYDPDAPTGSGWWHWVLADLSADLGGLPAGAGAASAQGLPAGAWQGRNDYGRHAFGGACPPPGDRPHRYVFTLHALKVERLGVPADASAALIGYMTRAHSLGQAAFTATYGR</sequence>
<dbReference type="NCBIfam" id="TIGR00481">
    <property type="entry name" value="YbhB/YbcL family Raf kinase inhibitor-like protein"/>
    <property type="match status" value="1"/>
</dbReference>